<comment type="caution">
    <text evidence="1">The sequence shown here is derived from an EMBL/GenBank/DDBJ whole genome shotgun (WGS) entry which is preliminary data.</text>
</comment>
<proteinExistence type="predicted"/>
<dbReference type="Proteomes" id="UP001501074">
    <property type="component" value="Unassembled WGS sequence"/>
</dbReference>
<evidence type="ECO:0000313" key="2">
    <source>
        <dbReference type="Proteomes" id="UP001501074"/>
    </source>
</evidence>
<name>A0ABP6YXE7_9ACTN</name>
<dbReference type="EMBL" id="BAAAZO010000001">
    <property type="protein sequence ID" value="GAA3593055.1"/>
    <property type="molecule type" value="Genomic_DNA"/>
</dbReference>
<protein>
    <submittedName>
        <fullName evidence="1">Uncharacterized protein</fullName>
    </submittedName>
</protein>
<accession>A0ABP6YXE7</accession>
<organism evidence="1 2">
    <name type="scientific">Kineosporia mesophila</name>
    <dbReference type="NCBI Taxonomy" id="566012"/>
    <lineage>
        <taxon>Bacteria</taxon>
        <taxon>Bacillati</taxon>
        <taxon>Actinomycetota</taxon>
        <taxon>Actinomycetes</taxon>
        <taxon>Kineosporiales</taxon>
        <taxon>Kineosporiaceae</taxon>
        <taxon>Kineosporia</taxon>
    </lineage>
</organism>
<keyword evidence="2" id="KW-1185">Reference proteome</keyword>
<gene>
    <name evidence="1" type="ORF">GCM10022223_04840</name>
</gene>
<evidence type="ECO:0000313" key="1">
    <source>
        <dbReference type="EMBL" id="GAA3593055.1"/>
    </source>
</evidence>
<sequence>MGRRVGTAVAGLGLGALAVTGFSAGVVKAVPGAPAVTITGTCEPESLLAVEGVRGCMK</sequence>
<reference evidence="2" key="1">
    <citation type="journal article" date="2019" name="Int. J. Syst. Evol. Microbiol.">
        <title>The Global Catalogue of Microorganisms (GCM) 10K type strain sequencing project: providing services to taxonomists for standard genome sequencing and annotation.</title>
        <authorList>
            <consortium name="The Broad Institute Genomics Platform"/>
            <consortium name="The Broad Institute Genome Sequencing Center for Infectious Disease"/>
            <person name="Wu L."/>
            <person name="Ma J."/>
        </authorList>
    </citation>
    <scope>NUCLEOTIDE SEQUENCE [LARGE SCALE GENOMIC DNA]</scope>
    <source>
        <strain evidence="2">JCM 16902</strain>
    </source>
</reference>